<proteinExistence type="predicted"/>
<evidence type="ECO:0000256" key="3">
    <source>
        <dbReference type="SAM" id="MobiDB-lite"/>
    </source>
</evidence>
<dbReference type="GO" id="GO:0006629">
    <property type="term" value="P:lipid metabolic process"/>
    <property type="evidence" value="ECO:0007669"/>
    <property type="project" value="InterPro"/>
</dbReference>
<dbReference type="PANTHER" id="PTHR46640">
    <property type="entry name" value="TRIACYLGLYCEROL LIPASE, PUTATIVE (AFU_ORTHOLOGUE AFUA_6G06510)-RELATED"/>
    <property type="match status" value="1"/>
</dbReference>
<dbReference type="EMBL" id="SWFT01000162">
    <property type="protein sequence ID" value="KAA8896818.1"/>
    <property type="molecule type" value="Genomic_DNA"/>
</dbReference>
<dbReference type="AlphaFoldDB" id="A0A642UGW2"/>
<keyword evidence="6" id="KW-1185">Reference proteome</keyword>
<evidence type="ECO:0000259" key="4">
    <source>
        <dbReference type="Pfam" id="PF01764"/>
    </source>
</evidence>
<dbReference type="RefSeq" id="XP_034009614.1">
    <property type="nucleotide sequence ID" value="XM_034158553.1"/>
</dbReference>
<feature type="region of interest" description="Disordered" evidence="3">
    <location>
        <begin position="221"/>
        <end position="241"/>
    </location>
</feature>
<dbReference type="InterPro" id="IPR051299">
    <property type="entry name" value="AB_hydrolase_lip/est"/>
</dbReference>
<feature type="domain" description="Fungal lipase-type" evidence="4">
    <location>
        <begin position="60"/>
        <end position="204"/>
    </location>
</feature>
<dbReference type="InterPro" id="IPR002921">
    <property type="entry name" value="Fungal_lipase-type"/>
</dbReference>
<evidence type="ECO:0000313" key="6">
    <source>
        <dbReference type="Proteomes" id="UP000449547"/>
    </source>
</evidence>
<dbReference type="Gene3D" id="3.40.50.1820">
    <property type="entry name" value="alpha/beta hydrolase"/>
    <property type="match status" value="1"/>
</dbReference>
<name>A0A642UGW2_DIURU</name>
<protein>
    <recommendedName>
        <fullName evidence="1">triacylglycerol lipase</fullName>
        <ecNumber evidence="1">3.1.1.3</ecNumber>
    </recommendedName>
</protein>
<dbReference type="Proteomes" id="UP000449547">
    <property type="component" value="Unassembled WGS sequence"/>
</dbReference>
<dbReference type="EC" id="3.1.1.3" evidence="1"/>
<accession>A0A642UGW2</accession>
<dbReference type="PANTHER" id="PTHR46640:SF3">
    <property type="entry name" value="LIPASE LIH1-RELATED"/>
    <property type="match status" value="1"/>
</dbReference>
<evidence type="ECO:0000256" key="2">
    <source>
        <dbReference type="ARBA" id="ARBA00022801"/>
    </source>
</evidence>
<dbReference type="VEuPathDB" id="FungiDB:DIURU_005558"/>
<dbReference type="SUPFAM" id="SSF53474">
    <property type="entry name" value="alpha/beta-Hydrolases"/>
    <property type="match status" value="1"/>
</dbReference>
<dbReference type="OrthoDB" id="438440at2759"/>
<evidence type="ECO:0000256" key="1">
    <source>
        <dbReference type="ARBA" id="ARBA00013279"/>
    </source>
</evidence>
<comment type="caution">
    <text evidence="5">The sequence shown here is derived from an EMBL/GenBank/DDBJ whole genome shotgun (WGS) entry which is preliminary data.</text>
</comment>
<sequence length="271" mass="30431">MALPQDYESLLNYAELIHAVYCQSTHGLAIDVVHWFQFSDFPRDRDSGFIGLDHTSKEVVVVMAGTGNDHDWFRNAQFISVPHELCHRCSVHRGFGRIAGSLVKEQKVIKSLMKKHPDYKLVFTGHSLGGAIVQLFALHFVEYYDQMLVVTYASPRVGNVEFANHMDQVLDTLSHCRHSIETQRLSGGHISVTHVGDIVPGLPPGYAQSGCQYHITKGPLPHPPDSLVRSDAKAETGGDEVGEQTWGRIWRQQEHKLQMAHTEYFIDISSC</sequence>
<reference evidence="5 6" key="1">
    <citation type="submission" date="2019-07" db="EMBL/GenBank/DDBJ databases">
        <title>Genome assembly of two rare yeast pathogens: Diutina rugosa and Trichomonascus ciferrii.</title>
        <authorList>
            <person name="Mixao V."/>
            <person name="Saus E."/>
            <person name="Hansen A."/>
            <person name="Lass-Flor C."/>
            <person name="Gabaldon T."/>
        </authorList>
    </citation>
    <scope>NUCLEOTIDE SEQUENCE [LARGE SCALE GENOMIC DNA]</scope>
    <source>
        <strain evidence="5 6">CBS 613</strain>
    </source>
</reference>
<organism evidence="5 6">
    <name type="scientific">Diutina rugosa</name>
    <name type="common">Yeast</name>
    <name type="synonym">Candida rugosa</name>
    <dbReference type="NCBI Taxonomy" id="5481"/>
    <lineage>
        <taxon>Eukaryota</taxon>
        <taxon>Fungi</taxon>
        <taxon>Dikarya</taxon>
        <taxon>Ascomycota</taxon>
        <taxon>Saccharomycotina</taxon>
        <taxon>Pichiomycetes</taxon>
        <taxon>Debaryomycetaceae</taxon>
        <taxon>Diutina</taxon>
    </lineage>
</organism>
<dbReference type="Pfam" id="PF01764">
    <property type="entry name" value="Lipase_3"/>
    <property type="match status" value="1"/>
</dbReference>
<dbReference type="CDD" id="cd00519">
    <property type="entry name" value="Lipase_3"/>
    <property type="match status" value="1"/>
</dbReference>
<dbReference type="GeneID" id="54784209"/>
<dbReference type="OMA" id="NCLLEIC"/>
<dbReference type="InterPro" id="IPR029058">
    <property type="entry name" value="AB_hydrolase_fold"/>
</dbReference>
<dbReference type="GO" id="GO:0004806">
    <property type="term" value="F:triacylglycerol lipase activity"/>
    <property type="evidence" value="ECO:0007669"/>
    <property type="project" value="UniProtKB-EC"/>
</dbReference>
<evidence type="ECO:0000313" key="5">
    <source>
        <dbReference type="EMBL" id="KAA8896818.1"/>
    </source>
</evidence>
<keyword evidence="2" id="KW-0378">Hydrolase</keyword>
<gene>
    <name evidence="5" type="ORF">DIURU_005558</name>
</gene>